<evidence type="ECO:0000313" key="2">
    <source>
        <dbReference type="EMBL" id="GLD64990.1"/>
    </source>
</evidence>
<protein>
    <submittedName>
        <fullName evidence="2">Uncharacterized protein</fullName>
    </submittedName>
</protein>
<dbReference type="Proteomes" id="UP001279410">
    <property type="component" value="Unassembled WGS sequence"/>
</dbReference>
<feature type="region of interest" description="Disordered" evidence="1">
    <location>
        <begin position="112"/>
        <end position="193"/>
    </location>
</feature>
<name>A0AAD3N2S9_LATJO</name>
<sequence length="193" mass="21160">MVTIVFIWLIVPKVKQSRRIRNVPQQSNEVVIAKPIYHLHNHVTRLHVIAPHQAAQEAYVLFDTMLCLCVRNKDCMCIQCCKMMLLCWSILLLCLSTKAALKRSSSDILFHSGPADKSQLPSPEGGLPEPTIKTQNKAATNTTPNHTPTRLHHGEGQDSSPGRGWPESSIDISSSNKQDNATSPASCLGAATA</sequence>
<feature type="compositionally biased region" description="Polar residues" evidence="1">
    <location>
        <begin position="170"/>
        <end position="185"/>
    </location>
</feature>
<feature type="compositionally biased region" description="Low complexity" evidence="1">
    <location>
        <begin position="138"/>
        <end position="148"/>
    </location>
</feature>
<reference evidence="2" key="1">
    <citation type="submission" date="2022-08" db="EMBL/GenBank/DDBJ databases">
        <title>Genome sequencing of akame (Lates japonicus).</title>
        <authorList>
            <person name="Hashiguchi Y."/>
            <person name="Takahashi H."/>
        </authorList>
    </citation>
    <scope>NUCLEOTIDE SEQUENCE</scope>
    <source>
        <strain evidence="2">Kochi</strain>
    </source>
</reference>
<evidence type="ECO:0000313" key="3">
    <source>
        <dbReference type="Proteomes" id="UP001279410"/>
    </source>
</evidence>
<dbReference type="EMBL" id="BRZM01000075">
    <property type="protein sequence ID" value="GLD64990.1"/>
    <property type="molecule type" value="Genomic_DNA"/>
</dbReference>
<comment type="caution">
    <text evidence="2">The sequence shown here is derived from an EMBL/GenBank/DDBJ whole genome shotgun (WGS) entry which is preliminary data.</text>
</comment>
<evidence type="ECO:0000256" key="1">
    <source>
        <dbReference type="SAM" id="MobiDB-lite"/>
    </source>
</evidence>
<proteinExistence type="predicted"/>
<accession>A0AAD3N2S9</accession>
<keyword evidence="3" id="KW-1185">Reference proteome</keyword>
<gene>
    <name evidence="2" type="ORF">AKAME5_001648800</name>
</gene>
<dbReference type="AlphaFoldDB" id="A0AAD3N2S9"/>
<organism evidence="2 3">
    <name type="scientific">Lates japonicus</name>
    <name type="common">Japanese lates</name>
    <dbReference type="NCBI Taxonomy" id="270547"/>
    <lineage>
        <taxon>Eukaryota</taxon>
        <taxon>Metazoa</taxon>
        <taxon>Chordata</taxon>
        <taxon>Craniata</taxon>
        <taxon>Vertebrata</taxon>
        <taxon>Euteleostomi</taxon>
        <taxon>Actinopterygii</taxon>
        <taxon>Neopterygii</taxon>
        <taxon>Teleostei</taxon>
        <taxon>Neoteleostei</taxon>
        <taxon>Acanthomorphata</taxon>
        <taxon>Carangaria</taxon>
        <taxon>Carangaria incertae sedis</taxon>
        <taxon>Centropomidae</taxon>
        <taxon>Lates</taxon>
    </lineage>
</organism>